<reference evidence="2 3" key="1">
    <citation type="journal article" date="2021" name="Nat. Plants">
        <title>The Taxus genome provides insights into paclitaxel biosynthesis.</title>
        <authorList>
            <person name="Xiong X."/>
            <person name="Gou J."/>
            <person name="Liao Q."/>
            <person name="Li Y."/>
            <person name="Zhou Q."/>
            <person name="Bi G."/>
            <person name="Li C."/>
            <person name="Du R."/>
            <person name="Wang X."/>
            <person name="Sun T."/>
            <person name="Guo L."/>
            <person name="Liang H."/>
            <person name="Lu P."/>
            <person name="Wu Y."/>
            <person name="Zhang Z."/>
            <person name="Ro D.K."/>
            <person name="Shang Y."/>
            <person name="Huang S."/>
            <person name="Yan J."/>
        </authorList>
    </citation>
    <scope>NUCLEOTIDE SEQUENCE [LARGE SCALE GENOMIC DNA]</scope>
    <source>
        <strain evidence="2">Ta-2019</strain>
    </source>
</reference>
<evidence type="ECO:0000256" key="1">
    <source>
        <dbReference type="SAM" id="MobiDB-lite"/>
    </source>
</evidence>
<name>A0AA38LC51_TAXCH</name>
<feature type="compositionally biased region" description="Polar residues" evidence="1">
    <location>
        <begin position="11"/>
        <end position="43"/>
    </location>
</feature>
<dbReference type="Proteomes" id="UP000824469">
    <property type="component" value="Unassembled WGS sequence"/>
</dbReference>
<keyword evidence="3" id="KW-1185">Reference proteome</keyword>
<dbReference type="EMBL" id="JAHRHJ020000005">
    <property type="protein sequence ID" value="KAH9316235.1"/>
    <property type="molecule type" value="Genomic_DNA"/>
</dbReference>
<feature type="region of interest" description="Disordered" evidence="1">
    <location>
        <begin position="1"/>
        <end position="52"/>
    </location>
</feature>
<proteinExistence type="predicted"/>
<sequence length="52" mass="5292">PRPQRGPGETADNTHSTGTGSQVKGATQKKTPTPQQGAKTTPQPRDPPATGA</sequence>
<evidence type="ECO:0000313" key="3">
    <source>
        <dbReference type="Proteomes" id="UP000824469"/>
    </source>
</evidence>
<comment type="caution">
    <text evidence="2">The sequence shown here is derived from an EMBL/GenBank/DDBJ whole genome shotgun (WGS) entry which is preliminary data.</text>
</comment>
<feature type="non-terminal residue" evidence="2">
    <location>
        <position position="52"/>
    </location>
</feature>
<gene>
    <name evidence="2" type="ORF">KI387_024862</name>
</gene>
<dbReference type="AlphaFoldDB" id="A0AA38LC51"/>
<protein>
    <submittedName>
        <fullName evidence="2">Uncharacterized protein</fullName>
    </submittedName>
</protein>
<feature type="non-terminal residue" evidence="2">
    <location>
        <position position="1"/>
    </location>
</feature>
<evidence type="ECO:0000313" key="2">
    <source>
        <dbReference type="EMBL" id="KAH9316235.1"/>
    </source>
</evidence>
<organism evidence="2 3">
    <name type="scientific">Taxus chinensis</name>
    <name type="common">Chinese yew</name>
    <name type="synonym">Taxus wallichiana var. chinensis</name>
    <dbReference type="NCBI Taxonomy" id="29808"/>
    <lineage>
        <taxon>Eukaryota</taxon>
        <taxon>Viridiplantae</taxon>
        <taxon>Streptophyta</taxon>
        <taxon>Embryophyta</taxon>
        <taxon>Tracheophyta</taxon>
        <taxon>Spermatophyta</taxon>
        <taxon>Pinopsida</taxon>
        <taxon>Pinidae</taxon>
        <taxon>Conifers II</taxon>
        <taxon>Cupressales</taxon>
        <taxon>Taxaceae</taxon>
        <taxon>Taxus</taxon>
    </lineage>
</organism>
<accession>A0AA38LC51</accession>